<evidence type="ECO:0000313" key="16">
    <source>
        <dbReference type="EMBL" id="CAH1164060.1"/>
    </source>
</evidence>
<dbReference type="InterPro" id="IPR002401">
    <property type="entry name" value="Cyt_P450_E_grp-I"/>
</dbReference>
<dbReference type="SUPFAM" id="SSF48264">
    <property type="entry name" value="Cytochrome P450"/>
    <property type="match status" value="1"/>
</dbReference>
<keyword evidence="9 14" id="KW-0560">Oxidoreductase</keyword>
<evidence type="ECO:0000256" key="2">
    <source>
        <dbReference type="ARBA" id="ARBA00004174"/>
    </source>
</evidence>
<evidence type="ECO:0000313" key="17">
    <source>
        <dbReference type="Proteomes" id="UP001153737"/>
    </source>
</evidence>
<organism evidence="16 17">
    <name type="scientific">Phaedon cochleariae</name>
    <name type="common">Mustard beetle</name>
    <dbReference type="NCBI Taxonomy" id="80249"/>
    <lineage>
        <taxon>Eukaryota</taxon>
        <taxon>Metazoa</taxon>
        <taxon>Ecdysozoa</taxon>
        <taxon>Arthropoda</taxon>
        <taxon>Hexapoda</taxon>
        <taxon>Insecta</taxon>
        <taxon>Pterygota</taxon>
        <taxon>Neoptera</taxon>
        <taxon>Endopterygota</taxon>
        <taxon>Coleoptera</taxon>
        <taxon>Polyphaga</taxon>
        <taxon>Cucujiformia</taxon>
        <taxon>Chrysomeloidea</taxon>
        <taxon>Chrysomelidae</taxon>
        <taxon>Chrysomelinae</taxon>
        <taxon>Chrysomelini</taxon>
        <taxon>Phaedon</taxon>
    </lineage>
</organism>
<dbReference type="Proteomes" id="UP001153737">
    <property type="component" value="Chromosome 4"/>
</dbReference>
<keyword evidence="17" id="KW-1185">Reference proteome</keyword>
<evidence type="ECO:0000256" key="8">
    <source>
        <dbReference type="ARBA" id="ARBA00022848"/>
    </source>
</evidence>
<evidence type="ECO:0008006" key="18">
    <source>
        <dbReference type="Google" id="ProtNLM"/>
    </source>
</evidence>
<keyword evidence="11 14" id="KW-0503">Monooxygenase</keyword>
<evidence type="ECO:0000256" key="4">
    <source>
        <dbReference type="ARBA" id="ARBA00010617"/>
    </source>
</evidence>
<dbReference type="Pfam" id="PF00067">
    <property type="entry name" value="p450"/>
    <property type="match status" value="1"/>
</dbReference>
<dbReference type="PANTHER" id="PTHR24292:SF100">
    <property type="entry name" value="CYTOCHROME P450 6A16, ISOFORM B-RELATED"/>
    <property type="match status" value="1"/>
</dbReference>
<keyword evidence="10 13" id="KW-0408">Iron</keyword>
<dbReference type="GO" id="GO:0016705">
    <property type="term" value="F:oxidoreductase activity, acting on paired donors, with incorporation or reduction of molecular oxygen"/>
    <property type="evidence" value="ECO:0007669"/>
    <property type="project" value="InterPro"/>
</dbReference>
<evidence type="ECO:0000256" key="13">
    <source>
        <dbReference type="PIRSR" id="PIRSR602401-1"/>
    </source>
</evidence>
<dbReference type="GO" id="GO:0004497">
    <property type="term" value="F:monooxygenase activity"/>
    <property type="evidence" value="ECO:0007669"/>
    <property type="project" value="UniProtKB-KW"/>
</dbReference>
<keyword evidence="7" id="KW-0256">Endoplasmic reticulum</keyword>
<proteinExistence type="inferred from homology"/>
<evidence type="ECO:0000256" key="10">
    <source>
        <dbReference type="ARBA" id="ARBA00023004"/>
    </source>
</evidence>
<name>A0A9P0DL22_PHACE</name>
<evidence type="ECO:0000256" key="12">
    <source>
        <dbReference type="ARBA" id="ARBA00023136"/>
    </source>
</evidence>
<evidence type="ECO:0000256" key="11">
    <source>
        <dbReference type="ARBA" id="ARBA00023033"/>
    </source>
</evidence>
<dbReference type="CDD" id="cd11056">
    <property type="entry name" value="CYP6-like"/>
    <property type="match status" value="1"/>
</dbReference>
<dbReference type="PRINTS" id="PR00385">
    <property type="entry name" value="P450"/>
</dbReference>
<dbReference type="OrthoDB" id="2789670at2759"/>
<keyword evidence="12 15" id="KW-0472">Membrane</keyword>
<dbReference type="InterPro" id="IPR001128">
    <property type="entry name" value="Cyt_P450"/>
</dbReference>
<evidence type="ECO:0000256" key="3">
    <source>
        <dbReference type="ARBA" id="ARBA00004406"/>
    </source>
</evidence>
<gene>
    <name evidence="16" type="ORF">PHAECO_LOCUS8322</name>
</gene>
<feature type="binding site" description="axial binding residue" evidence="13">
    <location>
        <position position="448"/>
    </location>
    <ligand>
        <name>heme</name>
        <dbReference type="ChEBI" id="CHEBI:30413"/>
    </ligand>
    <ligandPart>
        <name>Fe</name>
        <dbReference type="ChEBI" id="CHEBI:18248"/>
    </ligandPart>
</feature>
<keyword evidence="15" id="KW-0812">Transmembrane</keyword>
<dbReference type="Gene3D" id="1.10.630.10">
    <property type="entry name" value="Cytochrome P450"/>
    <property type="match status" value="1"/>
</dbReference>
<dbReference type="InterPro" id="IPR050476">
    <property type="entry name" value="Insect_CytP450_Detox"/>
</dbReference>
<dbReference type="InterPro" id="IPR017972">
    <property type="entry name" value="Cyt_P450_CS"/>
</dbReference>
<comment type="subcellular location">
    <subcellularLocation>
        <location evidence="3">Endoplasmic reticulum membrane</location>
        <topology evidence="3">Peripheral membrane protein</topology>
    </subcellularLocation>
    <subcellularLocation>
        <location evidence="2">Microsome membrane</location>
        <topology evidence="2">Peripheral membrane protein</topology>
    </subcellularLocation>
</comment>
<evidence type="ECO:0000256" key="14">
    <source>
        <dbReference type="RuleBase" id="RU000461"/>
    </source>
</evidence>
<dbReference type="GO" id="GO:0005506">
    <property type="term" value="F:iron ion binding"/>
    <property type="evidence" value="ECO:0007669"/>
    <property type="project" value="InterPro"/>
</dbReference>
<reference evidence="16" key="1">
    <citation type="submission" date="2022-01" db="EMBL/GenBank/DDBJ databases">
        <authorList>
            <person name="King R."/>
        </authorList>
    </citation>
    <scope>NUCLEOTIDE SEQUENCE</scope>
</reference>
<dbReference type="GO" id="GO:0005789">
    <property type="term" value="C:endoplasmic reticulum membrane"/>
    <property type="evidence" value="ECO:0007669"/>
    <property type="project" value="UniProtKB-SubCell"/>
</dbReference>
<evidence type="ECO:0000256" key="7">
    <source>
        <dbReference type="ARBA" id="ARBA00022824"/>
    </source>
</evidence>
<comment type="similarity">
    <text evidence="4 14">Belongs to the cytochrome P450 family.</text>
</comment>
<comment type="cofactor">
    <cofactor evidence="1 13">
        <name>heme</name>
        <dbReference type="ChEBI" id="CHEBI:30413"/>
    </cofactor>
</comment>
<dbReference type="PRINTS" id="PR00463">
    <property type="entry name" value="EP450I"/>
</dbReference>
<keyword evidence="15" id="KW-1133">Transmembrane helix</keyword>
<sequence>MIVLSFIGHFSVGLLTLLVLLIAYYKWSFLYWKKKNIPYIEPTIPFGNLMNMVTRKISRIEELTMLYNNLKAKGYKHCGIWQLAAPTYFVLDLDLLKNILIKDFDHFVDRGFYCNEKDDPIGCHLFAIEGDRWKKMRKQASTIFTATKLKGMFQILQECGNNMQNYIDNLIENGDQPVNMKDIASSFTADTVGSSTMGIKCRSFTDTDKNFMNHGRQALETDRKGQLRLLFGQFFPNLARKLGLRQIKREVSDFFYRVILDTVDKRKKNNVERNDFLQLLMNMKENSNSGPPLSTDDLVALSFGLFIGGFETSASSFTFCVYYLALHQDIQEKVREEVKRVTAKYNNEITYDCLSELTYMQQVFDETWRLNPPAHTVNRVCTKDYKVPGEDLVIEKGTQVLVTITGIHQDKEYYHNPKEFDPEHFNAENSKNRPPFAFIPFGAGPRICIGERFGKMSLKSAMALLLRRYRVTLAKRTLVPLKLCPTPFVPVAEGGVWVHFQKL</sequence>
<dbReference type="AlphaFoldDB" id="A0A9P0DL22"/>
<dbReference type="EMBL" id="OU896710">
    <property type="protein sequence ID" value="CAH1164060.1"/>
    <property type="molecule type" value="Genomic_DNA"/>
</dbReference>
<protein>
    <recommendedName>
        <fullName evidence="18">Cytochrome P450</fullName>
    </recommendedName>
</protein>
<accession>A0A9P0DL22</accession>
<keyword evidence="8" id="KW-0492">Microsome</keyword>
<dbReference type="PROSITE" id="PS00086">
    <property type="entry name" value="CYTOCHROME_P450"/>
    <property type="match status" value="1"/>
</dbReference>
<reference evidence="16" key="2">
    <citation type="submission" date="2022-10" db="EMBL/GenBank/DDBJ databases">
        <authorList>
            <consortium name="ENA_rothamsted_submissions"/>
            <consortium name="culmorum"/>
            <person name="King R."/>
        </authorList>
    </citation>
    <scope>NUCLEOTIDE SEQUENCE</scope>
</reference>
<keyword evidence="6 13" id="KW-0479">Metal-binding</keyword>
<keyword evidence="5 13" id="KW-0349">Heme</keyword>
<dbReference type="FunFam" id="1.10.630.10:FF:000042">
    <property type="entry name" value="Cytochrome P450"/>
    <property type="match status" value="1"/>
</dbReference>
<evidence type="ECO:0000256" key="1">
    <source>
        <dbReference type="ARBA" id="ARBA00001971"/>
    </source>
</evidence>
<feature type="transmembrane region" description="Helical" evidence="15">
    <location>
        <begin position="6"/>
        <end position="25"/>
    </location>
</feature>
<dbReference type="PANTHER" id="PTHR24292">
    <property type="entry name" value="CYTOCHROME P450"/>
    <property type="match status" value="1"/>
</dbReference>
<dbReference type="InterPro" id="IPR036396">
    <property type="entry name" value="Cyt_P450_sf"/>
</dbReference>
<dbReference type="GO" id="GO:0020037">
    <property type="term" value="F:heme binding"/>
    <property type="evidence" value="ECO:0007669"/>
    <property type="project" value="InterPro"/>
</dbReference>
<evidence type="ECO:0000256" key="5">
    <source>
        <dbReference type="ARBA" id="ARBA00022617"/>
    </source>
</evidence>
<evidence type="ECO:0000256" key="6">
    <source>
        <dbReference type="ARBA" id="ARBA00022723"/>
    </source>
</evidence>
<evidence type="ECO:0000256" key="15">
    <source>
        <dbReference type="SAM" id="Phobius"/>
    </source>
</evidence>
<evidence type="ECO:0000256" key="9">
    <source>
        <dbReference type="ARBA" id="ARBA00023002"/>
    </source>
</evidence>